<dbReference type="InterPro" id="IPR023041">
    <property type="entry name" value="Glucose_rcpt_Git3-like_N"/>
</dbReference>
<dbReference type="GO" id="GO:0007189">
    <property type="term" value="P:adenylate cyclase-activating G protein-coupled receptor signaling pathway"/>
    <property type="evidence" value="ECO:0007669"/>
    <property type="project" value="TreeGrafter"/>
</dbReference>
<dbReference type="GO" id="GO:0005886">
    <property type="term" value="C:plasma membrane"/>
    <property type="evidence" value="ECO:0007669"/>
    <property type="project" value="TreeGrafter"/>
</dbReference>
<dbReference type="Gene3D" id="1.20.1070.10">
    <property type="entry name" value="Rhodopsin 7-helix transmembrane proteins"/>
    <property type="match status" value="1"/>
</dbReference>
<dbReference type="PANTHER" id="PTHR23112:SF0">
    <property type="entry name" value="TRANSMEMBRANE PROTEIN 116"/>
    <property type="match status" value="1"/>
</dbReference>
<feature type="compositionally biased region" description="Polar residues" evidence="5">
    <location>
        <begin position="532"/>
        <end position="544"/>
    </location>
</feature>
<dbReference type="GO" id="GO:0004930">
    <property type="term" value="F:G protein-coupled receptor activity"/>
    <property type="evidence" value="ECO:0007669"/>
    <property type="project" value="TreeGrafter"/>
</dbReference>
<feature type="region of interest" description="Disordered" evidence="5">
    <location>
        <begin position="244"/>
        <end position="274"/>
    </location>
</feature>
<feature type="region of interest" description="Disordered" evidence="5">
    <location>
        <begin position="419"/>
        <end position="452"/>
    </location>
</feature>
<keyword evidence="2 6" id="KW-0812">Transmembrane</keyword>
<dbReference type="PROSITE" id="PS51257">
    <property type="entry name" value="PROKAR_LIPOPROTEIN"/>
    <property type="match status" value="1"/>
</dbReference>
<protein>
    <recommendedName>
        <fullName evidence="7">Glucose receptor Git3-like N-terminal domain-containing protein</fullName>
    </recommendedName>
</protein>
<feature type="compositionally biased region" description="Low complexity" evidence="5">
    <location>
        <begin position="244"/>
        <end position="253"/>
    </location>
</feature>
<feature type="compositionally biased region" description="Basic and acidic residues" evidence="5">
    <location>
        <begin position="440"/>
        <end position="452"/>
    </location>
</feature>
<dbReference type="AlphaFoldDB" id="A0A9W8A8G1"/>
<dbReference type="EMBL" id="JANBPU010000024">
    <property type="protein sequence ID" value="KAJ1919630.1"/>
    <property type="molecule type" value="Genomic_DNA"/>
</dbReference>
<evidence type="ECO:0000313" key="8">
    <source>
        <dbReference type="EMBL" id="KAJ1919630.1"/>
    </source>
</evidence>
<evidence type="ECO:0000256" key="1">
    <source>
        <dbReference type="ARBA" id="ARBA00004141"/>
    </source>
</evidence>
<proteinExistence type="predicted"/>
<evidence type="ECO:0000256" key="4">
    <source>
        <dbReference type="ARBA" id="ARBA00023136"/>
    </source>
</evidence>
<feature type="domain" description="Glucose receptor Git3-like N-terminal" evidence="7">
    <location>
        <begin position="18"/>
        <end position="207"/>
    </location>
</feature>
<feature type="transmembrane region" description="Helical" evidence="6">
    <location>
        <begin position="12"/>
        <end position="36"/>
    </location>
</feature>
<feature type="compositionally biased region" description="Basic and acidic residues" evidence="5">
    <location>
        <begin position="259"/>
        <end position="271"/>
    </location>
</feature>
<dbReference type="Pfam" id="PF11710">
    <property type="entry name" value="Git3"/>
    <property type="match status" value="1"/>
</dbReference>
<sequence length="851" mass="95152">MDRHFPSGSTLSSVTFGLVGSILSVIGCSFVAWRLSRLQLMQWKVRHTLILCLFIADAIYAVTNTVSAIGILYKSGHDGSKGGIHKRAHCIASGFFSQWSSQAQDLAVLLISFATLVSVRQSRKWLHGLSWVQMYLKVFLGSVWTISLGVAVLTMFLWNYYDSEFNYCWVKPNPITPRWLTMDMWRILVILCVLTVYIFVIISFYRRQRLVELNAEAGGSVSIFNTTTGSNTTNHTIASSKSSAHSAYSDSPAQHALPKGKEDKSFDDAHDTNYTQANMGSEAEIQQFPTSLARLHQATRNARYSLQASHGGSFDDKGRSSPLVYPISVLRRWVSRPATTYSESNPSMDIILGPRSEMTPVPMPVKCPEYKPANESDSCKDSKASHRLSFVRRFTLLTNIPSSRMSFSMRPPWYDSEFSSANETSPSRFSWRPWTSSARTESRQDSIGDATDKRSSLYCQPFSELAIPFRESGLLESINNQPEAFAPIEKHLLHNHHSSKQSNLKNEIKRDSLDLQSPASDGDVESMPEGYDSSTKTSGGSQRPSVDAVISKPNASRVYSHTVQSARCFHSPVKVPLKRFASIATPYQHFMASRGTKSINGLFCPNSEETAIVVEPSIKSSSSIRPFSNPGPGLNVIGKERLSVDMYSRTSVSRTPQMGVKDIEFPYPPRSTPLQATPSDDDSKVFPGFLETIDEKSADCESTTTINNNPEKKETELPTRLQRGFRTRRSSLNIGLGPQYFRQRQSHRSNIHTYPPILSRMFVYPLAYCVLWLPYVAYICALTVLMSSTTSPNFSVKPVASLDTFRDQSVVDSDYQPPVHVISKLSWLLILQGTHQYRGLVDALIYFITEG</sequence>
<evidence type="ECO:0000256" key="5">
    <source>
        <dbReference type="SAM" id="MobiDB-lite"/>
    </source>
</evidence>
<keyword evidence="3 6" id="KW-1133">Transmembrane helix</keyword>
<dbReference type="CDD" id="cd00637">
    <property type="entry name" value="7tm_classA_rhodopsin-like"/>
    <property type="match status" value="1"/>
</dbReference>
<organism evidence="8 9">
    <name type="scientific">Mycoemilia scoparia</name>
    <dbReference type="NCBI Taxonomy" id="417184"/>
    <lineage>
        <taxon>Eukaryota</taxon>
        <taxon>Fungi</taxon>
        <taxon>Fungi incertae sedis</taxon>
        <taxon>Zoopagomycota</taxon>
        <taxon>Kickxellomycotina</taxon>
        <taxon>Kickxellomycetes</taxon>
        <taxon>Kickxellales</taxon>
        <taxon>Kickxellaceae</taxon>
        <taxon>Mycoemilia</taxon>
    </lineage>
</organism>
<feature type="region of interest" description="Disordered" evidence="5">
    <location>
        <begin position="496"/>
        <end position="547"/>
    </location>
</feature>
<dbReference type="Proteomes" id="UP001150538">
    <property type="component" value="Unassembled WGS sequence"/>
</dbReference>
<gene>
    <name evidence="8" type="ORF">H4219_001879</name>
</gene>
<feature type="transmembrane region" description="Helical" evidence="6">
    <location>
        <begin position="48"/>
        <end position="73"/>
    </location>
</feature>
<feature type="transmembrane region" description="Helical" evidence="6">
    <location>
        <begin position="184"/>
        <end position="205"/>
    </location>
</feature>
<evidence type="ECO:0000259" key="7">
    <source>
        <dbReference type="Pfam" id="PF11710"/>
    </source>
</evidence>
<dbReference type="SUPFAM" id="SSF81321">
    <property type="entry name" value="Family A G protein-coupled receptor-like"/>
    <property type="match status" value="1"/>
</dbReference>
<keyword evidence="4 6" id="KW-0472">Membrane</keyword>
<feature type="transmembrane region" description="Helical" evidence="6">
    <location>
        <begin position="762"/>
        <end position="786"/>
    </location>
</feature>
<accession>A0A9W8A8G1</accession>
<evidence type="ECO:0000256" key="3">
    <source>
        <dbReference type="ARBA" id="ARBA00022989"/>
    </source>
</evidence>
<dbReference type="OrthoDB" id="5592134at2759"/>
<evidence type="ECO:0000313" key="9">
    <source>
        <dbReference type="Proteomes" id="UP001150538"/>
    </source>
</evidence>
<feature type="compositionally biased region" description="Polar residues" evidence="5">
    <location>
        <begin position="419"/>
        <end position="439"/>
    </location>
</feature>
<keyword evidence="9" id="KW-1185">Reference proteome</keyword>
<comment type="caution">
    <text evidence="8">The sequence shown here is derived from an EMBL/GenBank/DDBJ whole genome shotgun (WGS) entry which is preliminary data.</text>
</comment>
<evidence type="ECO:0000256" key="2">
    <source>
        <dbReference type="ARBA" id="ARBA00022692"/>
    </source>
</evidence>
<reference evidence="8" key="1">
    <citation type="submission" date="2022-07" db="EMBL/GenBank/DDBJ databases">
        <title>Phylogenomic reconstructions and comparative analyses of Kickxellomycotina fungi.</title>
        <authorList>
            <person name="Reynolds N.K."/>
            <person name="Stajich J.E."/>
            <person name="Barry K."/>
            <person name="Grigoriev I.V."/>
            <person name="Crous P."/>
            <person name="Smith M.E."/>
        </authorList>
    </citation>
    <scope>NUCLEOTIDE SEQUENCE</scope>
    <source>
        <strain evidence="8">NBRC 100468</strain>
    </source>
</reference>
<comment type="subcellular location">
    <subcellularLocation>
        <location evidence="1">Membrane</location>
        <topology evidence="1">Multi-pass membrane protein</topology>
    </subcellularLocation>
</comment>
<feature type="transmembrane region" description="Helical" evidence="6">
    <location>
        <begin position="139"/>
        <end position="161"/>
    </location>
</feature>
<dbReference type="PANTHER" id="PTHR23112">
    <property type="entry name" value="G PROTEIN-COUPLED RECEPTOR 157-RELATED"/>
    <property type="match status" value="1"/>
</dbReference>
<evidence type="ECO:0000256" key="6">
    <source>
        <dbReference type="SAM" id="Phobius"/>
    </source>
</evidence>
<name>A0A9W8A8G1_9FUNG</name>